<protein>
    <submittedName>
        <fullName evidence="1">Uncharacterized protein</fullName>
    </submittedName>
</protein>
<name>A0ACC0MG04_RHOML</name>
<evidence type="ECO:0000313" key="1">
    <source>
        <dbReference type="EMBL" id="KAI8539499.1"/>
    </source>
</evidence>
<gene>
    <name evidence="1" type="ORF">RHMOL_Rhmol09G0188000</name>
</gene>
<accession>A0ACC0MG04</accession>
<sequence>MFNSQGRSRRTCLFKKKEKRTSGSDVVAQSLCSWMASSSISEFKCSYDIFLSFRGLDTRKKFTDHLYEALKREGFQTFRDDDEIERGENIKSALQKAIWNSWMSVIVLSKNYATSTACLFEIHTIIEHRKKKSDHFILPVFYEVDPWEIKQQAKKLDFEGKTVRVEEVKGWSAALEEVASMAGMVSQNQSNGYEAKFIEEIVGVLCKQVGKHRRVGDYLELDENMQNLKRKVEYLSGQESDINSEISERQPWKRPKKEVEVWLTDVQRFKDEVQRLEQEVVRETNVFSRKRLGSDIVKKFLEASELQEKRRDCYGLNNKWCGGWPLRIDELQVGGKLCRSKKKKKKKVGGRFDNAAFPMRRPIDMESAMSSEGFVAFESMRKAMDEAMEALKDNRVKIVGVYGMGGVGKTTMVKQVGIKAQKEGLFDYVIIAVVSQTVNLRKIQGQLADMLALQLQEESEFGRAARLKEKIMRTKKILIVLDDIWKRVELSEIGIPSGSDLEACKSKIILTTRTYHACFTMGSQAKIHLDVASEEDSWTLFRSYAGEVVESHDFHDVARKVAKQCGGLPIALVVAARALGDKELFEWEEAARQLEMSTFRNLDEDEKVFKCIKLSYDFLRGDDAKLCFMICCLFPEDTDIRIFEDLVKYGIGHGLFQDANTMNVARARTLSVTRHLQASCLLLESEQEGCVKMHDVVRDMGILIASSDGEHAVMVKAGIGLKEWPREENYRGCTAISLMSNEITKLPDRFVCSRLQTLLLQNNSDVQEIPDAFFEEVKSLRVLDLSSDDIQLLPSSLGLLTNLGTLCLNCCQSITDISILGKLKKLEILSLRESCIEELPQEVGELVNLRMLDLTLSNYIKQIPPNVISRLSNLEELYMQGSFAEWGQAVEGTENGTNAGLDELTCLPRLNNLKVDIWDVQCMPNNVALDPNWIKFNICIHRDKFTRSLNVQLSKPTTVHPMASLVLDTTINTLPDWFNKVVTEKTEKILYMECRGLHDILTAYDRARLSGLKSILIQQCYGIVHLMDSVKWVPSMPVFENLVELSINNMDYLNQICVGQLPHGSLAKLKFLDVQQCNELADVLLQSNLLQRLQNLEVLNVSANSLEEIFKTEQLEEGQIVLQKLREMKLDNLPKLARIWNGPSRLAIFHNLKVLTLIKCKKLGSLFTQSVSRCLLQLEDLWIADCVALEGIIGKDDQGEATSIQSPSSQFKMRENGEKHKEEVMDKINFPQLKNLLLQNLPCLRSFYSGDAAIECPSLEQVHVQDCPYFGTSTSDFNSNKTIQFNNEQHFLLLQKSNPTLHYTGGTRSQVKCGACKSLSNWDGHHFRSVMT</sequence>
<keyword evidence="2" id="KW-1185">Reference proteome</keyword>
<evidence type="ECO:0000313" key="2">
    <source>
        <dbReference type="Proteomes" id="UP001062846"/>
    </source>
</evidence>
<dbReference type="Proteomes" id="UP001062846">
    <property type="component" value="Chromosome 9"/>
</dbReference>
<reference evidence="1" key="1">
    <citation type="submission" date="2022-02" db="EMBL/GenBank/DDBJ databases">
        <title>Plant Genome Project.</title>
        <authorList>
            <person name="Zhang R.-G."/>
        </authorList>
    </citation>
    <scope>NUCLEOTIDE SEQUENCE</scope>
    <source>
        <strain evidence="1">AT1</strain>
    </source>
</reference>
<dbReference type="EMBL" id="CM046396">
    <property type="protein sequence ID" value="KAI8539499.1"/>
    <property type="molecule type" value="Genomic_DNA"/>
</dbReference>
<comment type="caution">
    <text evidence="1">The sequence shown here is derived from an EMBL/GenBank/DDBJ whole genome shotgun (WGS) entry which is preliminary data.</text>
</comment>
<proteinExistence type="predicted"/>
<organism evidence="1 2">
    <name type="scientific">Rhododendron molle</name>
    <name type="common">Chinese azalea</name>
    <name type="synonym">Azalea mollis</name>
    <dbReference type="NCBI Taxonomy" id="49168"/>
    <lineage>
        <taxon>Eukaryota</taxon>
        <taxon>Viridiplantae</taxon>
        <taxon>Streptophyta</taxon>
        <taxon>Embryophyta</taxon>
        <taxon>Tracheophyta</taxon>
        <taxon>Spermatophyta</taxon>
        <taxon>Magnoliopsida</taxon>
        <taxon>eudicotyledons</taxon>
        <taxon>Gunneridae</taxon>
        <taxon>Pentapetalae</taxon>
        <taxon>asterids</taxon>
        <taxon>Ericales</taxon>
        <taxon>Ericaceae</taxon>
        <taxon>Ericoideae</taxon>
        <taxon>Rhodoreae</taxon>
        <taxon>Rhododendron</taxon>
    </lineage>
</organism>